<dbReference type="RefSeq" id="WP_161823429.1">
    <property type="nucleotide sequence ID" value="NZ_WVIC01000001.1"/>
</dbReference>
<keyword evidence="1" id="KW-0812">Transmembrane</keyword>
<feature type="transmembrane region" description="Helical" evidence="1">
    <location>
        <begin position="175"/>
        <end position="192"/>
    </location>
</feature>
<dbReference type="GO" id="GO:0016780">
    <property type="term" value="F:phosphotransferase activity, for other substituted phosphate groups"/>
    <property type="evidence" value="ECO:0007669"/>
    <property type="project" value="InterPro"/>
</dbReference>
<feature type="transmembrane region" description="Helical" evidence="1">
    <location>
        <begin position="153"/>
        <end position="169"/>
    </location>
</feature>
<dbReference type="InterPro" id="IPR000462">
    <property type="entry name" value="CDP-OH_P_trans"/>
</dbReference>
<sequence>MPSVYQLKPAFQNLLRPLVNRLASRGVSANQVTVLAALLSMGAGGTVALWHPLRWPLLLIPVALFIRMALNAIDGMLAREHSMKTTLGEILNELGDVISDAALYLPFGLIPGIHGYLVVPVVILAIISELAGVLGATTGQRRYEGPMGKSDRAVVFATLALILTFRSIPSLWLDGVWISLLGLLVVTIMNRIRQTLLEQKSHDLDAASS</sequence>
<keyword evidence="1" id="KW-0472">Membrane</keyword>
<dbReference type="GO" id="GO:0016020">
    <property type="term" value="C:membrane"/>
    <property type="evidence" value="ECO:0007669"/>
    <property type="project" value="InterPro"/>
</dbReference>
<dbReference type="Proteomes" id="UP000607397">
    <property type="component" value="Unassembled WGS sequence"/>
</dbReference>
<gene>
    <name evidence="2" type="ORF">GS597_00070</name>
</gene>
<name>A0A8K2AN85_9CYAN</name>
<accession>A0A8K2AN85</accession>
<evidence type="ECO:0000313" key="3">
    <source>
        <dbReference type="Proteomes" id="UP000607397"/>
    </source>
</evidence>
<comment type="caution">
    <text evidence="2">The sequence shown here is derived from an EMBL/GenBank/DDBJ whole genome shotgun (WGS) entry which is preliminary data.</text>
</comment>
<keyword evidence="3" id="KW-1185">Reference proteome</keyword>
<dbReference type="InterPro" id="IPR043130">
    <property type="entry name" value="CDP-OH_PTrfase_TM_dom"/>
</dbReference>
<feature type="transmembrane region" description="Helical" evidence="1">
    <location>
        <begin position="32"/>
        <end position="51"/>
    </location>
</feature>
<dbReference type="AlphaFoldDB" id="A0A8K2AN85"/>
<keyword evidence="1" id="KW-1133">Transmembrane helix</keyword>
<evidence type="ECO:0000313" key="2">
    <source>
        <dbReference type="EMBL" id="NCJ04941.1"/>
    </source>
</evidence>
<organism evidence="2 3">
    <name type="scientific">Petrachloros mirabilis ULC683</name>
    <dbReference type="NCBI Taxonomy" id="2781853"/>
    <lineage>
        <taxon>Bacteria</taxon>
        <taxon>Bacillati</taxon>
        <taxon>Cyanobacteriota</taxon>
        <taxon>Cyanophyceae</taxon>
        <taxon>Synechococcales</taxon>
        <taxon>Petrachlorosaceae</taxon>
        <taxon>Petrachloros</taxon>
        <taxon>Petrachloros mirabilis</taxon>
    </lineage>
</organism>
<reference evidence="2" key="1">
    <citation type="submission" date="2019-12" db="EMBL/GenBank/DDBJ databases">
        <title>High-Quality draft genome sequences of three cyanobacteria isolated from the limestone walls of the Old Cathedral of Coimbra.</title>
        <authorList>
            <person name="Tiago I."/>
            <person name="Soares F."/>
            <person name="Portugal A."/>
        </authorList>
    </citation>
    <scope>NUCLEOTIDE SEQUENCE [LARGE SCALE GENOMIC DNA]</scope>
    <source>
        <strain evidence="2">C</strain>
    </source>
</reference>
<dbReference type="EMBL" id="WVIC01000001">
    <property type="protein sequence ID" value="NCJ04941.1"/>
    <property type="molecule type" value="Genomic_DNA"/>
</dbReference>
<dbReference type="Pfam" id="PF01066">
    <property type="entry name" value="CDP-OH_P_transf"/>
    <property type="match status" value="1"/>
</dbReference>
<protein>
    <submittedName>
        <fullName evidence="2">CDP-alcohol phosphatidyltransferase family protein</fullName>
    </submittedName>
</protein>
<dbReference type="GO" id="GO:0008654">
    <property type="term" value="P:phospholipid biosynthetic process"/>
    <property type="evidence" value="ECO:0007669"/>
    <property type="project" value="InterPro"/>
</dbReference>
<feature type="transmembrane region" description="Helical" evidence="1">
    <location>
        <begin position="57"/>
        <end position="78"/>
    </location>
</feature>
<feature type="transmembrane region" description="Helical" evidence="1">
    <location>
        <begin position="113"/>
        <end position="132"/>
    </location>
</feature>
<proteinExistence type="predicted"/>
<dbReference type="Gene3D" id="1.20.120.1760">
    <property type="match status" value="1"/>
</dbReference>
<evidence type="ECO:0000256" key="1">
    <source>
        <dbReference type="SAM" id="Phobius"/>
    </source>
</evidence>